<organism evidence="1">
    <name type="scientific">Ophidiomyces ophidiicola</name>
    <dbReference type="NCBI Taxonomy" id="1387563"/>
    <lineage>
        <taxon>Eukaryota</taxon>
        <taxon>Fungi</taxon>
        <taxon>Dikarya</taxon>
        <taxon>Ascomycota</taxon>
        <taxon>Pezizomycotina</taxon>
        <taxon>Eurotiomycetes</taxon>
        <taxon>Eurotiomycetidae</taxon>
        <taxon>Onygenales</taxon>
        <taxon>Onygenaceae</taxon>
        <taxon>Ophidiomyces</taxon>
    </lineage>
</organism>
<evidence type="ECO:0000313" key="1">
    <source>
        <dbReference type="EMBL" id="KAI2391375.1"/>
    </source>
</evidence>
<proteinExistence type="predicted"/>
<sequence>MSPFFISGPLLDNAGELSGINFTSDFHILQGTLLQMNNHLLPYPYNQDRSRPFFQCETLANVLYGFHRRFQPPAASQSSIKPIEVVCISDTHNLTPNTPPGDLIIHAGDLTKHGSFEELHDQLQWLSALPHPQKVIIAGNHDLLLDPSFLDHHPTRSPENSRSSALDLDWNNLNYLQDCSATLTFSNGRNLKVFGSPQTPEFGVWAFQYPAIRDVWTHRIPDDTDIVVVHGPPVLHCDVSKQGDGYLLRELRRVKPQLVVFGHIHDGYGEDSLFHDGVQSAWEDAILQRSGIVAIIRMTFWIIVVWLKVLLGLPQPSPTMLVNAAVTPGVKNVKKKEPIRLKI</sequence>
<reference evidence="1" key="1">
    <citation type="journal article" date="2022" name="bioRxiv">
        <title>Population genetic analysis of Ophidiomyces ophidiicola, the causative agent of snake fungal disease, indicates recent introductions to the USA.</title>
        <authorList>
            <person name="Ladner J.T."/>
            <person name="Palmer J.M."/>
            <person name="Ettinger C.L."/>
            <person name="Stajich J.E."/>
            <person name="Farrell T.M."/>
            <person name="Glorioso B.M."/>
            <person name="Lawson B."/>
            <person name="Price S.J."/>
            <person name="Stengle A.G."/>
            <person name="Grear D.A."/>
            <person name="Lorch J.M."/>
        </authorList>
    </citation>
    <scope>NUCLEOTIDE SEQUENCE</scope>
    <source>
        <strain evidence="1">NWHC 24266-5</strain>
    </source>
</reference>
<gene>
    <name evidence="1" type="ORF">LOY88_001199</name>
</gene>
<accession>A0ACB8V362</accession>
<name>A0ACB8V362_9EURO</name>
<dbReference type="EMBL" id="JALBCA010000012">
    <property type="protein sequence ID" value="KAI2391375.1"/>
    <property type="molecule type" value="Genomic_DNA"/>
</dbReference>
<comment type="caution">
    <text evidence="1">The sequence shown here is derived from an EMBL/GenBank/DDBJ whole genome shotgun (WGS) entry which is preliminary data.</text>
</comment>
<protein>
    <submittedName>
        <fullName evidence="1">Uncharacterized protein</fullName>
    </submittedName>
</protein>